<dbReference type="KEGG" id="trr:M419DRAFT_26134"/>
<dbReference type="OrthoDB" id="5422958at2759"/>
<reference evidence="4" key="1">
    <citation type="journal article" date="2013" name="Ind. Biotechnol.">
        <title>Comparative genomics analysis of Trichoderma reesei strains.</title>
        <authorList>
            <person name="Koike H."/>
            <person name="Aerts A."/>
            <person name="LaButti K."/>
            <person name="Grigoriev I.V."/>
            <person name="Baker S.E."/>
        </authorList>
    </citation>
    <scope>NUCLEOTIDE SEQUENCE [LARGE SCALE GENOMIC DNA]</scope>
    <source>
        <strain evidence="4">ATCC 56765 / BCRC 32924 / NRRL 11460 / Rut C-30</strain>
    </source>
</reference>
<dbReference type="InterPro" id="IPR025124">
    <property type="entry name" value="Gag1-like_clamp"/>
</dbReference>
<sequence length="627" mass="66762">MSSQQPPPPPPGVAASLATASSSSSASASASASASTSASTFVSTSASAPAASSPPAALSAASASSASASLASPVSPRQLSSSPHSSTASTSDTITYATYYSASSSSAAAAAAASAATYSHDQLRLLSLPSHDATDPTAAISLGHRHPSSSLEDTINTCLPAFSVPEAISSAADPDTAMIFSDFYKGARSPLSRLRSHNSQSQYPSSVDSPPWLAAEYEDLLSKDKYRQKDAIKRYLAAKVKTSWDFTWSSPRRPERQIAEVSSSTHAQKNASLQEGEPEAIRVDSAKDIRDEAHEDAELAISSNDLSEAPSGHEDIDDDNDDDTDSVYSVVSEDPVHYRPRMDWYSDLSDDEAAINSLDKLQATDNATKVSILEKRALRRRAARDEMTWNEGLACFEARRNAWTGAKTVRVRSKPAPSPPVSPRSPRRFFFRRSISGSPPSPTLINPSSPGGSQSGAISDSSSIAKDDRDLKAQSSRDSDRIADRLLPVETLLPIPHPILPPNNSFRASITPSIYLSLYDKVILNNLQPSCPINLADMIRACVTGWKRDGEWPPKPSAPEPMVVSMRRKKAKKASTANGSSVGSTARRLSFGLLGRDKDDEFHAGTGIRKSISKVLGLGVQPDGSHH</sequence>
<dbReference type="InterPro" id="IPR053274">
    <property type="entry name" value="Fluconazole_resistance"/>
</dbReference>
<dbReference type="Proteomes" id="UP000024376">
    <property type="component" value="Unassembled WGS sequence"/>
</dbReference>
<dbReference type="HOGENOM" id="CLU_015359_1_1_1"/>
<evidence type="ECO:0000256" key="1">
    <source>
        <dbReference type="SAM" id="MobiDB-lite"/>
    </source>
</evidence>
<feature type="domain" description="Gag1-like clamp" evidence="2">
    <location>
        <begin position="361"/>
        <end position="553"/>
    </location>
</feature>
<organism evidence="3 4">
    <name type="scientific">Hypocrea jecorina (strain ATCC 56765 / BCRC 32924 / NRRL 11460 / Rut C-30)</name>
    <name type="common">Trichoderma reesei</name>
    <dbReference type="NCBI Taxonomy" id="1344414"/>
    <lineage>
        <taxon>Eukaryota</taxon>
        <taxon>Fungi</taxon>
        <taxon>Dikarya</taxon>
        <taxon>Ascomycota</taxon>
        <taxon>Pezizomycotina</taxon>
        <taxon>Sordariomycetes</taxon>
        <taxon>Hypocreomycetidae</taxon>
        <taxon>Hypocreales</taxon>
        <taxon>Hypocreaceae</taxon>
        <taxon>Trichoderma</taxon>
    </lineage>
</organism>
<feature type="compositionally biased region" description="Polar residues" evidence="1">
    <location>
        <begin position="260"/>
        <end position="273"/>
    </location>
</feature>
<feature type="compositionally biased region" description="Acidic residues" evidence="1">
    <location>
        <begin position="315"/>
        <end position="325"/>
    </location>
</feature>
<protein>
    <recommendedName>
        <fullName evidence="2">Gag1-like clamp domain-containing protein</fullName>
    </recommendedName>
</protein>
<feature type="region of interest" description="Disordered" evidence="1">
    <location>
        <begin position="408"/>
        <end position="479"/>
    </location>
</feature>
<feature type="compositionally biased region" description="Basic and acidic residues" evidence="1">
    <location>
        <begin position="465"/>
        <end position="479"/>
    </location>
</feature>
<name>A0A024S105_HYPJR</name>
<gene>
    <name evidence="3" type="ORF">M419DRAFT_26134</name>
</gene>
<feature type="compositionally biased region" description="Pro residues" evidence="1">
    <location>
        <begin position="1"/>
        <end position="12"/>
    </location>
</feature>
<dbReference type="PANTHER" id="PTHR28065:SF1">
    <property type="entry name" value="DUF4050 DOMAIN-CONTAINING PROTEIN"/>
    <property type="match status" value="1"/>
</dbReference>
<evidence type="ECO:0000313" key="4">
    <source>
        <dbReference type="Proteomes" id="UP000024376"/>
    </source>
</evidence>
<accession>A0A024S105</accession>
<feature type="region of interest" description="Disordered" evidence="1">
    <location>
        <begin position="67"/>
        <end position="90"/>
    </location>
</feature>
<dbReference type="AlphaFoldDB" id="A0A024S105"/>
<feature type="compositionally biased region" description="Low complexity" evidence="1">
    <location>
        <begin position="451"/>
        <end position="464"/>
    </location>
</feature>
<dbReference type="EMBL" id="KI911158">
    <property type="protein sequence ID" value="ETR99049.1"/>
    <property type="molecule type" value="Genomic_DNA"/>
</dbReference>
<dbReference type="PANTHER" id="PTHR28065">
    <property type="entry name" value="FREQUENIN"/>
    <property type="match status" value="1"/>
</dbReference>
<feature type="region of interest" description="Disordered" evidence="1">
    <location>
        <begin position="255"/>
        <end position="281"/>
    </location>
</feature>
<proteinExistence type="predicted"/>
<evidence type="ECO:0000313" key="3">
    <source>
        <dbReference type="EMBL" id="ETR99049.1"/>
    </source>
</evidence>
<dbReference type="Pfam" id="PF13259">
    <property type="entry name" value="clamp_Gag1-like"/>
    <property type="match status" value="1"/>
</dbReference>
<feature type="region of interest" description="Disordered" evidence="1">
    <location>
        <begin position="1"/>
        <end position="20"/>
    </location>
</feature>
<evidence type="ECO:0000259" key="2">
    <source>
        <dbReference type="Pfam" id="PF13259"/>
    </source>
</evidence>
<feature type="region of interest" description="Disordered" evidence="1">
    <location>
        <begin position="297"/>
        <end position="327"/>
    </location>
</feature>